<name>A0A9W3CM16_RAPSA</name>
<proteinExistence type="predicted"/>
<sequence length="100" mass="11719">MFLVRERLRQKLSSQTLMEVKRLRWKFRGNDTIVVNRVSVEVLWDVHSWFFGVPSSPGNAVFMFRTCQAVEKTLSSTQVPTSLKPQSFGFTLFLYAWKNE</sequence>
<dbReference type="GeneID" id="130501679"/>
<dbReference type="PANTHER" id="PTHR31972:SF59">
    <property type="entry name" value="DUF868 DOMAIN-CONTAINING PROTEIN"/>
    <property type="match status" value="1"/>
</dbReference>
<dbReference type="OrthoDB" id="1672991at2759"/>
<dbReference type="KEGG" id="rsz:130501679"/>
<dbReference type="Proteomes" id="UP000504610">
    <property type="component" value="Unplaced"/>
</dbReference>
<dbReference type="InterPro" id="IPR008586">
    <property type="entry name" value="DUF868_pln"/>
</dbReference>
<keyword evidence="1" id="KW-1185">Reference proteome</keyword>
<accession>A0A9W3CM16</accession>
<reference evidence="2" key="1">
    <citation type="submission" date="2025-08" db="UniProtKB">
        <authorList>
            <consortium name="RefSeq"/>
        </authorList>
    </citation>
    <scope>IDENTIFICATION</scope>
    <source>
        <tissue evidence="2">Leaf</tissue>
    </source>
</reference>
<protein>
    <submittedName>
        <fullName evidence="2">Uncharacterized protein LOC130501679</fullName>
    </submittedName>
</protein>
<dbReference type="RefSeq" id="XP_056852489.1">
    <property type="nucleotide sequence ID" value="XM_056996509.1"/>
</dbReference>
<dbReference type="Pfam" id="PF05910">
    <property type="entry name" value="DUF868"/>
    <property type="match status" value="1"/>
</dbReference>
<evidence type="ECO:0000313" key="1">
    <source>
        <dbReference type="Proteomes" id="UP000504610"/>
    </source>
</evidence>
<evidence type="ECO:0000313" key="2">
    <source>
        <dbReference type="RefSeq" id="XP_056852489.1"/>
    </source>
</evidence>
<dbReference type="PANTHER" id="PTHR31972">
    <property type="entry name" value="EXPRESSED PROTEIN"/>
    <property type="match status" value="1"/>
</dbReference>
<organism evidence="1 2">
    <name type="scientific">Raphanus sativus</name>
    <name type="common">Radish</name>
    <name type="synonym">Raphanus raphanistrum var. sativus</name>
    <dbReference type="NCBI Taxonomy" id="3726"/>
    <lineage>
        <taxon>Eukaryota</taxon>
        <taxon>Viridiplantae</taxon>
        <taxon>Streptophyta</taxon>
        <taxon>Embryophyta</taxon>
        <taxon>Tracheophyta</taxon>
        <taxon>Spermatophyta</taxon>
        <taxon>Magnoliopsida</taxon>
        <taxon>eudicotyledons</taxon>
        <taxon>Gunneridae</taxon>
        <taxon>Pentapetalae</taxon>
        <taxon>rosids</taxon>
        <taxon>malvids</taxon>
        <taxon>Brassicales</taxon>
        <taxon>Brassicaceae</taxon>
        <taxon>Brassiceae</taxon>
        <taxon>Raphanus</taxon>
    </lineage>
</organism>
<dbReference type="AlphaFoldDB" id="A0A9W3CM16"/>
<gene>
    <name evidence="2" type="primary">LOC130501679</name>
</gene>